<reference evidence="1" key="2">
    <citation type="journal article" date="2023" name="Science">
        <title>Genomic signatures of disease resistance in endangered staghorn corals.</title>
        <authorList>
            <person name="Vollmer S.V."/>
            <person name="Selwyn J.D."/>
            <person name="Despard B.A."/>
            <person name="Roesel C.L."/>
        </authorList>
    </citation>
    <scope>NUCLEOTIDE SEQUENCE</scope>
    <source>
        <strain evidence="1">K2</strain>
    </source>
</reference>
<protein>
    <submittedName>
        <fullName evidence="1">Uncharacterized protein</fullName>
    </submittedName>
</protein>
<dbReference type="Proteomes" id="UP001249851">
    <property type="component" value="Unassembled WGS sequence"/>
</dbReference>
<dbReference type="AlphaFoldDB" id="A0AAD9QYY1"/>
<gene>
    <name evidence="1" type="ORF">P5673_005694</name>
</gene>
<name>A0AAD9QYY1_ACRCE</name>
<sequence length="344" mass="39533">MLRCFTIGCSIYDFNKDVEGQPYGNHDNDQSLLVFVFKSLKDYQGAMAERNDVIKLDWNLEGWKDKAKAIKEEFKRQGEANEIFFVKNAKEINLAQLQESNMYTFAIMGMSGVAVVNLLRHIIVEYREKDSGPFFLKFAADKKFKMELMPTLLCPGHGLIKVVGRLKYYNYPEMCSLLSKSGVTSKGLGDMCHKLNTQGMKSALYNAVSPMNELHFMLLFEIARRLVRDSDGRPVTTEPALDLLPSGVIIGRIIELLREEKDSVLSYEKVFGVQQELNWVTEPNTILKRQKMQGINKLYFEKLVKGQQSEVPFIRRFLEENKNGYIIKTLQGYLDELKEVFGEM</sequence>
<comment type="caution">
    <text evidence="1">The sequence shown here is derived from an EMBL/GenBank/DDBJ whole genome shotgun (WGS) entry which is preliminary data.</text>
</comment>
<keyword evidence="2" id="KW-1185">Reference proteome</keyword>
<dbReference type="EMBL" id="JARQWQ010000009">
    <property type="protein sequence ID" value="KAK2569843.1"/>
    <property type="molecule type" value="Genomic_DNA"/>
</dbReference>
<organism evidence="1 2">
    <name type="scientific">Acropora cervicornis</name>
    <name type="common">Staghorn coral</name>
    <dbReference type="NCBI Taxonomy" id="6130"/>
    <lineage>
        <taxon>Eukaryota</taxon>
        <taxon>Metazoa</taxon>
        <taxon>Cnidaria</taxon>
        <taxon>Anthozoa</taxon>
        <taxon>Hexacorallia</taxon>
        <taxon>Scleractinia</taxon>
        <taxon>Astrocoeniina</taxon>
        <taxon>Acroporidae</taxon>
        <taxon>Acropora</taxon>
    </lineage>
</organism>
<reference evidence="1" key="1">
    <citation type="journal article" date="2023" name="G3 (Bethesda)">
        <title>Whole genome assembly and annotation of the endangered Caribbean coral Acropora cervicornis.</title>
        <authorList>
            <person name="Selwyn J.D."/>
            <person name="Vollmer S.V."/>
        </authorList>
    </citation>
    <scope>NUCLEOTIDE SEQUENCE</scope>
    <source>
        <strain evidence="1">K2</strain>
    </source>
</reference>
<evidence type="ECO:0000313" key="1">
    <source>
        <dbReference type="EMBL" id="KAK2569843.1"/>
    </source>
</evidence>
<evidence type="ECO:0000313" key="2">
    <source>
        <dbReference type="Proteomes" id="UP001249851"/>
    </source>
</evidence>
<proteinExistence type="predicted"/>
<accession>A0AAD9QYY1</accession>